<dbReference type="OrthoDB" id="9814791at2"/>
<accession>A0A840S6P1</accession>
<evidence type="ECO:0000313" key="2">
    <source>
        <dbReference type="Proteomes" id="UP000554837"/>
    </source>
</evidence>
<reference evidence="1 2" key="1">
    <citation type="submission" date="2020-08" db="EMBL/GenBank/DDBJ databases">
        <title>Genomic Encyclopedia of Type Strains, Phase IV (KMG-IV): sequencing the most valuable type-strain genomes for metagenomic binning, comparative biology and taxonomic classification.</title>
        <authorList>
            <person name="Goeker M."/>
        </authorList>
    </citation>
    <scope>NUCLEOTIDE SEQUENCE [LARGE SCALE GENOMIC DNA]</scope>
    <source>
        <strain evidence="1 2">DSM 23958</strain>
    </source>
</reference>
<comment type="caution">
    <text evidence="1">The sequence shown here is derived from an EMBL/GenBank/DDBJ whole genome shotgun (WGS) entry which is preliminary data.</text>
</comment>
<name>A0A840S6P1_9BURK</name>
<evidence type="ECO:0000313" key="1">
    <source>
        <dbReference type="EMBL" id="MBB5205178.1"/>
    </source>
</evidence>
<proteinExistence type="predicted"/>
<gene>
    <name evidence="1" type="ORF">HNQ51_002497</name>
</gene>
<organism evidence="1 2">
    <name type="scientific">Inhella inkyongensis</name>
    <dbReference type="NCBI Taxonomy" id="392593"/>
    <lineage>
        <taxon>Bacteria</taxon>
        <taxon>Pseudomonadati</taxon>
        <taxon>Pseudomonadota</taxon>
        <taxon>Betaproteobacteria</taxon>
        <taxon>Burkholderiales</taxon>
        <taxon>Sphaerotilaceae</taxon>
        <taxon>Inhella</taxon>
    </lineage>
</organism>
<dbReference type="AlphaFoldDB" id="A0A840S6P1"/>
<sequence>MTPHAPNTPQHDFDFFFGQWQVRHRRLRERLKGCQDWDEFDGRCSAQPLLGGQGNIDDNWLDLPAGAYRAVTLRAFDPSSGLWAIWWLDARRPHGLDVPVRGGFDANREGLFYADDELDDRPIRVRFRWHDIQADSCRWEQAFSVDGGADSEAQWEVNWTMEFTRV</sequence>
<dbReference type="EMBL" id="JACHHO010000003">
    <property type="protein sequence ID" value="MBB5205178.1"/>
    <property type="molecule type" value="Genomic_DNA"/>
</dbReference>
<protein>
    <recommendedName>
        <fullName evidence="3">DUF1579 domain-containing protein</fullName>
    </recommendedName>
</protein>
<keyword evidence="2" id="KW-1185">Reference proteome</keyword>
<evidence type="ECO:0008006" key="3">
    <source>
        <dbReference type="Google" id="ProtNLM"/>
    </source>
</evidence>
<dbReference type="Proteomes" id="UP000554837">
    <property type="component" value="Unassembled WGS sequence"/>
</dbReference>
<dbReference type="RefSeq" id="WP_138854812.1">
    <property type="nucleotide sequence ID" value="NZ_CP040709.1"/>
</dbReference>